<feature type="signal peptide" evidence="5">
    <location>
        <begin position="1"/>
        <end position="20"/>
    </location>
</feature>
<reference evidence="6 7" key="1">
    <citation type="journal article" date="2014" name="Nat. Commun.">
        <title>Molecular traces of alternative social organization in a termite genome.</title>
        <authorList>
            <person name="Terrapon N."/>
            <person name="Li C."/>
            <person name="Robertson H.M."/>
            <person name="Ji L."/>
            <person name="Meng X."/>
            <person name="Booth W."/>
            <person name="Chen Z."/>
            <person name="Childers C.P."/>
            <person name="Glastad K.M."/>
            <person name="Gokhale K."/>
            <person name="Gowin J."/>
            <person name="Gronenberg W."/>
            <person name="Hermansen R.A."/>
            <person name="Hu H."/>
            <person name="Hunt B.G."/>
            <person name="Huylmans A.K."/>
            <person name="Khalil S.M."/>
            <person name="Mitchell R.D."/>
            <person name="Munoz-Torres M.C."/>
            <person name="Mustard J.A."/>
            <person name="Pan H."/>
            <person name="Reese J.T."/>
            <person name="Scharf M.E."/>
            <person name="Sun F."/>
            <person name="Vogel H."/>
            <person name="Xiao J."/>
            <person name="Yang W."/>
            <person name="Yang Z."/>
            <person name="Yang Z."/>
            <person name="Zhou J."/>
            <person name="Zhu J."/>
            <person name="Brent C.S."/>
            <person name="Elsik C.G."/>
            <person name="Goodisman M.A."/>
            <person name="Liberles D.A."/>
            <person name="Roe R.M."/>
            <person name="Vargo E.L."/>
            <person name="Vilcinskas A."/>
            <person name="Wang J."/>
            <person name="Bornberg-Bauer E."/>
            <person name="Korb J."/>
            <person name="Zhang G."/>
            <person name="Liebig J."/>
        </authorList>
    </citation>
    <scope>NUCLEOTIDE SEQUENCE [LARGE SCALE GENOMIC DNA]</scope>
    <source>
        <tissue evidence="6">Whole organism</tissue>
    </source>
</reference>
<dbReference type="GO" id="GO:0016020">
    <property type="term" value="C:membrane"/>
    <property type="evidence" value="ECO:0007669"/>
    <property type="project" value="UniProtKB-SubCell"/>
</dbReference>
<dbReference type="CDD" id="cd03784">
    <property type="entry name" value="GT1_Gtf-like"/>
    <property type="match status" value="1"/>
</dbReference>
<dbReference type="PROSITE" id="PS00375">
    <property type="entry name" value="UDPGT"/>
    <property type="match status" value="1"/>
</dbReference>
<evidence type="ECO:0000256" key="3">
    <source>
        <dbReference type="ARBA" id="ARBA00022679"/>
    </source>
</evidence>
<comment type="similarity">
    <text evidence="1 4">Belongs to the UDP-glycosyltransferase family.</text>
</comment>
<dbReference type="Gene3D" id="3.40.50.2000">
    <property type="entry name" value="Glycogen Phosphorylase B"/>
    <property type="match status" value="1"/>
</dbReference>
<dbReference type="PANTHER" id="PTHR48043">
    <property type="entry name" value="EG:EG0003.4 PROTEIN-RELATED"/>
    <property type="match status" value="1"/>
</dbReference>
<feature type="chain" id="PRO_5005103632" description="UDP-glucuronosyltransferase" evidence="5">
    <location>
        <begin position="21"/>
        <end position="518"/>
    </location>
</feature>
<comment type="catalytic activity">
    <reaction evidence="5">
        <text>glucuronate acceptor + UDP-alpha-D-glucuronate = acceptor beta-D-glucuronoside + UDP + H(+)</text>
        <dbReference type="Rhea" id="RHEA:21032"/>
        <dbReference type="ChEBI" id="CHEBI:15378"/>
        <dbReference type="ChEBI" id="CHEBI:58052"/>
        <dbReference type="ChEBI" id="CHEBI:58223"/>
        <dbReference type="ChEBI" id="CHEBI:132367"/>
        <dbReference type="ChEBI" id="CHEBI:132368"/>
        <dbReference type="EC" id="2.4.1.17"/>
    </reaction>
</comment>
<evidence type="ECO:0000313" key="6">
    <source>
        <dbReference type="EMBL" id="KDR09454.1"/>
    </source>
</evidence>
<dbReference type="InterPro" id="IPR002213">
    <property type="entry name" value="UDP_glucos_trans"/>
</dbReference>
<dbReference type="EC" id="2.4.1.17" evidence="5"/>
<comment type="subcellular location">
    <subcellularLocation>
        <location evidence="5">Membrane</location>
        <topology evidence="5">Single-pass membrane protein</topology>
    </subcellularLocation>
</comment>
<name>A0A067QXK0_ZOONE</name>
<organism evidence="6 7">
    <name type="scientific">Zootermopsis nevadensis</name>
    <name type="common">Dampwood termite</name>
    <dbReference type="NCBI Taxonomy" id="136037"/>
    <lineage>
        <taxon>Eukaryota</taxon>
        <taxon>Metazoa</taxon>
        <taxon>Ecdysozoa</taxon>
        <taxon>Arthropoda</taxon>
        <taxon>Hexapoda</taxon>
        <taxon>Insecta</taxon>
        <taxon>Pterygota</taxon>
        <taxon>Neoptera</taxon>
        <taxon>Polyneoptera</taxon>
        <taxon>Dictyoptera</taxon>
        <taxon>Blattodea</taxon>
        <taxon>Blattoidea</taxon>
        <taxon>Termitoidae</taxon>
        <taxon>Termopsidae</taxon>
        <taxon>Zootermopsis</taxon>
    </lineage>
</organism>
<dbReference type="InterPro" id="IPR050271">
    <property type="entry name" value="UDP-glycosyltransferase"/>
</dbReference>
<dbReference type="Proteomes" id="UP000027135">
    <property type="component" value="Unassembled WGS sequence"/>
</dbReference>
<keyword evidence="5" id="KW-1133">Transmembrane helix</keyword>
<dbReference type="InterPro" id="IPR035595">
    <property type="entry name" value="UDP_glycos_trans_CS"/>
</dbReference>
<dbReference type="FunFam" id="3.40.50.2000:FF:000050">
    <property type="entry name" value="UDP-glucuronosyltransferase"/>
    <property type="match status" value="1"/>
</dbReference>
<keyword evidence="2 4" id="KW-0328">Glycosyltransferase</keyword>
<dbReference type="InParanoid" id="A0A067QXK0"/>
<evidence type="ECO:0000256" key="4">
    <source>
        <dbReference type="RuleBase" id="RU003718"/>
    </source>
</evidence>
<keyword evidence="5" id="KW-0732">Signal</keyword>
<dbReference type="PANTHER" id="PTHR48043:SF159">
    <property type="entry name" value="EG:EG0003.4 PROTEIN-RELATED"/>
    <property type="match status" value="1"/>
</dbReference>
<accession>A0A067QXK0</accession>
<dbReference type="SUPFAM" id="SSF53756">
    <property type="entry name" value="UDP-Glycosyltransferase/glycogen phosphorylase"/>
    <property type="match status" value="1"/>
</dbReference>
<keyword evidence="3 4" id="KW-0808">Transferase</keyword>
<gene>
    <name evidence="6" type="ORF">L798_15661</name>
</gene>
<dbReference type="EMBL" id="KK853243">
    <property type="protein sequence ID" value="KDR09454.1"/>
    <property type="molecule type" value="Genomic_DNA"/>
</dbReference>
<dbReference type="OrthoDB" id="5835829at2759"/>
<dbReference type="Pfam" id="PF00201">
    <property type="entry name" value="UDPGT"/>
    <property type="match status" value="1"/>
</dbReference>
<dbReference type="eggNOG" id="KOG1192">
    <property type="taxonomic scope" value="Eukaryota"/>
</dbReference>
<dbReference type="AlphaFoldDB" id="A0A067QXK0"/>
<evidence type="ECO:0000313" key="7">
    <source>
        <dbReference type="Proteomes" id="UP000027135"/>
    </source>
</evidence>
<evidence type="ECO:0000256" key="2">
    <source>
        <dbReference type="ARBA" id="ARBA00022676"/>
    </source>
</evidence>
<feature type="transmembrane region" description="Helical" evidence="5">
    <location>
        <begin position="473"/>
        <end position="506"/>
    </location>
</feature>
<evidence type="ECO:0000256" key="1">
    <source>
        <dbReference type="ARBA" id="ARBA00009995"/>
    </source>
</evidence>
<protein>
    <recommendedName>
        <fullName evidence="5">UDP-glucuronosyltransferase</fullName>
        <ecNumber evidence="5">2.4.1.17</ecNumber>
    </recommendedName>
</protein>
<proteinExistence type="inferred from homology"/>
<dbReference type="GO" id="GO:0015020">
    <property type="term" value="F:glucuronosyltransferase activity"/>
    <property type="evidence" value="ECO:0007669"/>
    <property type="project" value="UniProtKB-EC"/>
</dbReference>
<dbReference type="STRING" id="136037.A0A067QXK0"/>
<dbReference type="OMA" id="IYNEACR"/>
<keyword evidence="5" id="KW-0812">Transmembrane</keyword>
<evidence type="ECO:0000256" key="5">
    <source>
        <dbReference type="RuleBase" id="RU362059"/>
    </source>
</evidence>
<keyword evidence="5" id="KW-0472">Membrane</keyword>
<keyword evidence="7" id="KW-1185">Reference proteome</keyword>
<sequence length="518" mass="58845">MRKFIPLLFFIGWNMDHVSAAKILGLMSTPSPSHHIWNRALMLALAARGHQVTVLSPNPEKQPVANHTDIVIEKAYERLEDSNYNYEAMSTMTFIENARIWFLWGQDACEFGMSTKGVQKLMSLQGKEKFDLIIIDITLEECFLGFVPMFGYPPVIAITAYVSPPWYNTMVGNPQILSFTSMQTLPFTDHMTFGQRMVNFLLHNYMLYYRNFHHLPAMDNIAKKYFGNSAPLPSEIERNVSLVMVNTHFSMDYPLPLVPAMIPVGGMHITPGKELPKDLKMFLDEAKHGAIFFSLGSNVRSDKMPPEKVKAFLDAFSELPQRVLWKWESDSLPGQPQNVIVRKWLSQNDILAHPNVCLFISHGGKLSSQESIYHGVPIVGMPFLADQFANVVKLATRGVGVELVYHTLSKQSVLNAVHTVVGNHSYRDNMKKLSAIFRDQPETPLKRAIFWTEYVLRHGGAPLRSVGADLPWYQYFLLDVIAVLFIGTTLMFVLFGLVLTTIYRFLVPATRRIKSKQQ</sequence>